<dbReference type="OrthoDB" id="338970at2759"/>
<feature type="non-terminal residue" evidence="5">
    <location>
        <position position="208"/>
    </location>
</feature>
<dbReference type="PANTHER" id="PTHR10350:SF6">
    <property type="entry name" value="NUCLEAR PORE COMPLEX PROTEIN NUP155"/>
    <property type="match status" value="1"/>
</dbReference>
<evidence type="ECO:0000256" key="1">
    <source>
        <dbReference type="ARBA" id="ARBA00004123"/>
    </source>
</evidence>
<dbReference type="GO" id="GO:0006405">
    <property type="term" value="P:RNA export from nucleus"/>
    <property type="evidence" value="ECO:0007669"/>
    <property type="project" value="TreeGrafter"/>
</dbReference>
<name>Q4RCP1_TETNG</name>
<dbReference type="GO" id="GO:0000972">
    <property type="term" value="P:transcription-dependent tethering of RNA polymerase II gene DNA at nuclear periphery"/>
    <property type="evidence" value="ECO:0007669"/>
    <property type="project" value="TreeGrafter"/>
</dbReference>
<reference evidence="5" key="2">
    <citation type="submission" date="2004-02" db="EMBL/GenBank/DDBJ databases">
        <authorList>
            <consortium name="Genoscope"/>
            <consortium name="Whitehead Institute Centre for Genome Research"/>
        </authorList>
    </citation>
    <scope>NUCLEOTIDE SEQUENCE</scope>
</reference>
<dbReference type="InterPro" id="IPR004870">
    <property type="entry name" value="Nucleoporin_Nup155"/>
</dbReference>
<dbReference type="Gene3D" id="1.20.58.1780">
    <property type="match status" value="1"/>
</dbReference>
<comment type="subcellular location">
    <subcellularLocation>
        <location evidence="1">Nucleus</location>
    </subcellularLocation>
</comment>
<feature type="non-terminal residue" evidence="5">
    <location>
        <position position="1"/>
    </location>
</feature>
<dbReference type="Ensembl" id="ENSTNIT00000022908.1">
    <property type="protein sequence ID" value="ENSTNIP00000022669.1"/>
    <property type="gene ID" value="ENSTNIG00000019456.1"/>
</dbReference>
<accession>Q4RCP1</accession>
<dbReference type="Pfam" id="PF08801">
    <property type="entry name" value="Nucleoporin_N"/>
    <property type="match status" value="1"/>
</dbReference>
<dbReference type="InterPro" id="IPR014908">
    <property type="entry name" value="Nucleoporin_Nup133/Nup155_N"/>
</dbReference>
<dbReference type="GO" id="GO:0017056">
    <property type="term" value="F:structural constituent of nuclear pore"/>
    <property type="evidence" value="ECO:0007669"/>
    <property type="project" value="InterPro"/>
</dbReference>
<dbReference type="AlphaFoldDB" id="Q4RCP1"/>
<evidence type="ECO:0000256" key="2">
    <source>
        <dbReference type="ARBA" id="ARBA00022448"/>
    </source>
</evidence>
<dbReference type="GeneTree" id="ENSGT00390000016532"/>
<proteinExistence type="predicted"/>
<keyword evidence="2" id="KW-0813">Transport</keyword>
<evidence type="ECO:0000256" key="3">
    <source>
        <dbReference type="ARBA" id="ARBA00023242"/>
    </source>
</evidence>
<keyword evidence="3" id="KW-0539">Nucleus</keyword>
<evidence type="ECO:0000313" key="7">
    <source>
        <dbReference type="Proteomes" id="UP000007303"/>
    </source>
</evidence>
<evidence type="ECO:0000313" key="6">
    <source>
        <dbReference type="Ensembl" id="ENSTNIP00000022669.1"/>
    </source>
</evidence>
<dbReference type="GO" id="GO:0006606">
    <property type="term" value="P:protein import into nucleus"/>
    <property type="evidence" value="ECO:0007669"/>
    <property type="project" value="TreeGrafter"/>
</dbReference>
<keyword evidence="7" id="KW-1185">Reference proteome</keyword>
<dbReference type="GO" id="GO:0044611">
    <property type="term" value="C:nuclear pore inner ring"/>
    <property type="evidence" value="ECO:0007669"/>
    <property type="project" value="TreeGrafter"/>
</dbReference>
<dbReference type="EMBL" id="CAAE01018388">
    <property type="protein sequence ID" value="CAG13842.1"/>
    <property type="molecule type" value="Genomic_DNA"/>
</dbReference>
<protein>
    <submittedName>
        <fullName evidence="5">(spotted green pufferfish) hypothetical protein</fullName>
    </submittedName>
</protein>
<dbReference type="HOGENOM" id="CLU_1323607_0_0_1"/>
<reference evidence="6" key="3">
    <citation type="submission" date="2025-05" db="UniProtKB">
        <authorList>
            <consortium name="Ensembl"/>
        </authorList>
    </citation>
    <scope>IDENTIFICATION</scope>
</reference>
<gene>
    <name evidence="5" type="ORF">GSTENG00036232001</name>
</gene>
<feature type="domain" description="Nucleoporin Nup133/Nup155-like N-terminal" evidence="4">
    <location>
        <begin position="1"/>
        <end position="147"/>
    </location>
</feature>
<organism evidence="5">
    <name type="scientific">Tetraodon nigroviridis</name>
    <name type="common">Spotted green pufferfish</name>
    <name type="synonym">Chelonodon nigroviridis</name>
    <dbReference type="NCBI Taxonomy" id="99883"/>
    <lineage>
        <taxon>Eukaryota</taxon>
        <taxon>Metazoa</taxon>
        <taxon>Chordata</taxon>
        <taxon>Craniata</taxon>
        <taxon>Vertebrata</taxon>
        <taxon>Euteleostomi</taxon>
        <taxon>Actinopterygii</taxon>
        <taxon>Neopterygii</taxon>
        <taxon>Teleostei</taxon>
        <taxon>Neoteleostei</taxon>
        <taxon>Acanthomorphata</taxon>
        <taxon>Eupercaria</taxon>
        <taxon>Tetraodontiformes</taxon>
        <taxon>Tetradontoidea</taxon>
        <taxon>Tetraodontidae</taxon>
        <taxon>Tetraodon</taxon>
    </lineage>
</organism>
<dbReference type="GO" id="GO:0036228">
    <property type="term" value="P:protein localization to nuclear inner membrane"/>
    <property type="evidence" value="ECO:0007669"/>
    <property type="project" value="TreeGrafter"/>
</dbReference>
<sequence length="208" mass="23264">YFSTTPFAPPHQKYLAARPSLLALVHVRLPPVLSASSTLQKPAKVHKALHSKGVLLMAASETEDSDILWCINHDSFPFKKPLMETQMMSNVDGHSWAICAVNEERPAKIFTPLNKELIPITDSPVVVQQHNIPPQKFVLLSAKGSHIFQKFRPVDQLRHLFVSCAGGESEEIERFFKLHREEQACATALILACSNAACDREVSQWATR</sequence>
<dbReference type="STRING" id="99883.ENSTNIP00000022669"/>
<dbReference type="KEGG" id="tng:GSTEN00036232G001"/>
<dbReference type="Proteomes" id="UP000007303">
    <property type="component" value="Unassembled WGS sequence"/>
</dbReference>
<reference evidence="5 7" key="1">
    <citation type="journal article" date="2004" name="Nature">
        <title>Genome duplication in the teleost fish Tetraodon nigroviridis reveals the early vertebrate proto-karyotype.</title>
        <authorList>
            <person name="Jaillon O."/>
            <person name="Aury J.-M."/>
            <person name="Brunet F."/>
            <person name="Petit J.-L."/>
            <person name="Stange-Thomann N."/>
            <person name="Mauceli E."/>
            <person name="Bouneau L."/>
            <person name="Fischer C."/>
            <person name="Ozouf-Costaz C."/>
            <person name="Bernot A."/>
            <person name="Nicaud S."/>
            <person name="Jaffe D."/>
            <person name="Fisher S."/>
            <person name="Lutfalla G."/>
            <person name="Dossat C."/>
            <person name="Segurens B."/>
            <person name="Dasilva C."/>
            <person name="Salanoubat M."/>
            <person name="Levy M."/>
            <person name="Boudet N."/>
            <person name="Castellano S."/>
            <person name="Anthouard V."/>
            <person name="Jubin C."/>
            <person name="Castelli V."/>
            <person name="Katinka M."/>
            <person name="Vacherie B."/>
            <person name="Biemont C."/>
            <person name="Skalli Z."/>
            <person name="Cattolico L."/>
            <person name="Poulain J."/>
            <person name="De Berardinis V."/>
            <person name="Cruaud C."/>
            <person name="Duprat S."/>
            <person name="Brottier P."/>
            <person name="Coutanceau J.-P."/>
            <person name="Gouzy J."/>
            <person name="Parra G."/>
            <person name="Lardier G."/>
            <person name="Chapple C."/>
            <person name="McKernan K.J."/>
            <person name="McEwan P."/>
            <person name="Bosak S."/>
            <person name="Kellis M."/>
            <person name="Volff J.-N."/>
            <person name="Guigo R."/>
            <person name="Zody M.C."/>
            <person name="Mesirov J."/>
            <person name="Lindblad-Toh K."/>
            <person name="Birren B."/>
            <person name="Nusbaum C."/>
            <person name="Kahn D."/>
            <person name="Robinson-Rechavi M."/>
            <person name="Laudet V."/>
            <person name="Schachter V."/>
            <person name="Quetier F."/>
            <person name="Saurin W."/>
            <person name="Scarpelli C."/>
            <person name="Wincker P."/>
            <person name="Lander E.S."/>
            <person name="Weissenbach J."/>
            <person name="Roest Crollius H."/>
        </authorList>
    </citation>
    <scope>NUCLEOTIDE SEQUENCE [LARGE SCALE GENOMIC DNA]</scope>
</reference>
<evidence type="ECO:0000313" key="5">
    <source>
        <dbReference type="EMBL" id="CAG13842.1"/>
    </source>
</evidence>
<dbReference type="PANTHER" id="PTHR10350">
    <property type="entry name" value="NUCLEAR PORE COMPLEX PROTEIN NUP155"/>
    <property type="match status" value="1"/>
</dbReference>
<evidence type="ECO:0000259" key="4">
    <source>
        <dbReference type="Pfam" id="PF08801"/>
    </source>
</evidence>